<sequence length="193" mass="20481">MLCGHPIRALLLIALASPALAQGPSRAPRPVEAARGGEGEARRLAQEEARLATLRIATAQRVQEVDARHDAALDRERHAALAAEAAEAEARVRATAFTAMLPVLRRLALYPAETLLALPAPPEEALRGTLVLRSLTRHLREEAASLRIAREVALEAAALAGAETARLGLARDAAHQAALALDADLAQLRARHA</sequence>
<evidence type="ECO:0000256" key="1">
    <source>
        <dbReference type="SAM" id="SignalP"/>
    </source>
</evidence>
<feature type="chain" id="PRO_5042136601" evidence="1">
    <location>
        <begin position="22"/>
        <end position="193"/>
    </location>
</feature>
<dbReference type="AlphaFoldDB" id="A0AAF1KQE4"/>
<accession>A0AAF1KQE4</accession>
<feature type="signal peptide" evidence="1">
    <location>
        <begin position="1"/>
        <end position="21"/>
    </location>
</feature>
<keyword evidence="1" id="KW-0732">Signal</keyword>
<dbReference type="EMBL" id="JAAEDH010000041">
    <property type="protein sequence ID" value="MBR0657553.1"/>
    <property type="molecule type" value="Genomic_DNA"/>
</dbReference>
<dbReference type="Proteomes" id="UP001196068">
    <property type="component" value="Unassembled WGS sequence"/>
</dbReference>
<keyword evidence="3" id="KW-1185">Reference proteome</keyword>
<proteinExistence type="predicted"/>
<evidence type="ECO:0000313" key="2">
    <source>
        <dbReference type="EMBL" id="MBR0657553.1"/>
    </source>
</evidence>
<reference evidence="2" key="1">
    <citation type="submission" date="2020-01" db="EMBL/GenBank/DDBJ databases">
        <authorList>
            <person name="Rat A."/>
        </authorList>
    </citation>
    <scope>NUCLEOTIDE SEQUENCE</scope>
    <source>
        <strain evidence="2">LMG 28251</strain>
    </source>
</reference>
<reference evidence="2" key="2">
    <citation type="journal article" date="2021" name="Syst. Appl. Microbiol.">
        <title>Roseomonas hellenica sp. nov., isolated from roots of wild-growing Alkanna tinctoria.</title>
        <authorList>
            <person name="Rat A."/>
            <person name="Naranjo H.D."/>
            <person name="Lebbe L."/>
            <person name="Cnockaert M."/>
            <person name="Krigas N."/>
            <person name="Grigoriadou K."/>
            <person name="Maloupa E."/>
            <person name="Willems A."/>
        </authorList>
    </citation>
    <scope>NUCLEOTIDE SEQUENCE</scope>
    <source>
        <strain evidence="2">LMG 28251</strain>
    </source>
</reference>
<protein>
    <submittedName>
        <fullName evidence="2">Uncharacterized protein</fullName>
    </submittedName>
</protein>
<comment type="caution">
    <text evidence="2">The sequence shown here is derived from an EMBL/GenBank/DDBJ whole genome shotgun (WGS) entry which is preliminary data.</text>
</comment>
<evidence type="ECO:0000313" key="3">
    <source>
        <dbReference type="Proteomes" id="UP001196068"/>
    </source>
</evidence>
<feature type="non-terminal residue" evidence="2">
    <location>
        <position position="193"/>
    </location>
</feature>
<organism evidence="2 3">
    <name type="scientific">Plastoroseomonas arctica</name>
    <dbReference type="NCBI Taxonomy" id="1509237"/>
    <lineage>
        <taxon>Bacteria</taxon>
        <taxon>Pseudomonadati</taxon>
        <taxon>Pseudomonadota</taxon>
        <taxon>Alphaproteobacteria</taxon>
        <taxon>Acetobacterales</taxon>
        <taxon>Acetobacteraceae</taxon>
        <taxon>Plastoroseomonas</taxon>
    </lineage>
</organism>
<name>A0AAF1KQE4_9PROT</name>
<gene>
    <name evidence="2" type="ORF">GXW79_20935</name>
</gene>